<name>A0A644ZRB5_9ZZZZ</name>
<comment type="caution">
    <text evidence="1">The sequence shown here is derived from an EMBL/GenBank/DDBJ whole genome shotgun (WGS) entry which is preliminary data.</text>
</comment>
<dbReference type="AlphaFoldDB" id="A0A644ZRB5"/>
<gene>
    <name evidence="1" type="ORF">SDC9_90206</name>
</gene>
<dbReference type="EMBL" id="VSSQ01010138">
    <property type="protein sequence ID" value="MPM43529.1"/>
    <property type="molecule type" value="Genomic_DNA"/>
</dbReference>
<accession>A0A644ZRB5</accession>
<reference evidence="1" key="1">
    <citation type="submission" date="2019-08" db="EMBL/GenBank/DDBJ databases">
        <authorList>
            <person name="Kucharzyk K."/>
            <person name="Murdoch R.W."/>
            <person name="Higgins S."/>
            <person name="Loffler F."/>
        </authorList>
    </citation>
    <scope>NUCLEOTIDE SEQUENCE</scope>
</reference>
<sequence>MVLPKGISILSLTKVVGSTVQYPTSITTAVTNTEGIHALVKVETTSPMMNAAAQITNASAKLYIFSPYSYGAVFYSKPCGLPPGGPLPMYVRGGSSS</sequence>
<proteinExistence type="predicted"/>
<protein>
    <submittedName>
        <fullName evidence="1">Uncharacterized protein</fullName>
    </submittedName>
</protein>
<organism evidence="1">
    <name type="scientific">bioreactor metagenome</name>
    <dbReference type="NCBI Taxonomy" id="1076179"/>
    <lineage>
        <taxon>unclassified sequences</taxon>
        <taxon>metagenomes</taxon>
        <taxon>ecological metagenomes</taxon>
    </lineage>
</organism>
<evidence type="ECO:0000313" key="1">
    <source>
        <dbReference type="EMBL" id="MPM43529.1"/>
    </source>
</evidence>